<reference evidence="2 3" key="1">
    <citation type="submission" date="2020-08" db="EMBL/GenBank/DDBJ databases">
        <title>Genomic Encyclopedia of Type Strains, Phase IV (KMG-IV): sequencing the most valuable type-strain genomes for metagenomic binning, comparative biology and taxonomic classification.</title>
        <authorList>
            <person name="Goeker M."/>
        </authorList>
    </citation>
    <scope>NUCLEOTIDE SEQUENCE [LARGE SCALE GENOMIC DNA]</scope>
    <source>
        <strain evidence="2 3">DSM 27939</strain>
    </source>
</reference>
<feature type="domain" description="DinB-like" evidence="1">
    <location>
        <begin position="19"/>
        <end position="139"/>
    </location>
</feature>
<gene>
    <name evidence="2" type="ORF">HNQ08_004066</name>
</gene>
<protein>
    <submittedName>
        <fullName evidence="2">Putative damage-inducible protein DinB</fullName>
    </submittedName>
</protein>
<accession>A0A7W8NF24</accession>
<name>A0A7W8NF24_9DEIO</name>
<dbReference type="SUPFAM" id="SSF109854">
    <property type="entry name" value="DinB/YfiT-like putative metalloenzymes"/>
    <property type="match status" value="1"/>
</dbReference>
<dbReference type="Pfam" id="PF12867">
    <property type="entry name" value="DinB_2"/>
    <property type="match status" value="1"/>
</dbReference>
<evidence type="ECO:0000313" key="3">
    <source>
        <dbReference type="Proteomes" id="UP000552709"/>
    </source>
</evidence>
<dbReference type="InterPro" id="IPR024775">
    <property type="entry name" value="DinB-like"/>
</dbReference>
<comment type="caution">
    <text evidence="2">The sequence shown here is derived from an EMBL/GenBank/DDBJ whole genome shotgun (WGS) entry which is preliminary data.</text>
</comment>
<evidence type="ECO:0000313" key="2">
    <source>
        <dbReference type="EMBL" id="MBB5364949.1"/>
    </source>
</evidence>
<proteinExistence type="predicted"/>
<dbReference type="AlphaFoldDB" id="A0A7W8NF24"/>
<dbReference type="InterPro" id="IPR034660">
    <property type="entry name" value="DinB/YfiT-like"/>
</dbReference>
<dbReference type="Gene3D" id="1.20.120.450">
    <property type="entry name" value="dinb family like domain"/>
    <property type="match status" value="1"/>
</dbReference>
<dbReference type="GO" id="GO:0046872">
    <property type="term" value="F:metal ion binding"/>
    <property type="evidence" value="ECO:0007669"/>
    <property type="project" value="UniProtKB-KW"/>
</dbReference>
<dbReference type="Proteomes" id="UP000552709">
    <property type="component" value="Unassembled WGS sequence"/>
</dbReference>
<sequence>MTDSHLLRPSDLLEHWLGHRRLTRRVIEAFPDEQLFTFAPAPPMRPFGEMVWEVHGQTAYNLNGLLGGGWGEPVWERVPSADKTDLLAEWEAQTAQLERELPAFPAARYGEIKRLAWGDMLVFTAVIGAVDNEIHHRGQGIVYLRLLGITPPEFWER</sequence>
<organism evidence="2 3">
    <name type="scientific">Deinococcus humi</name>
    <dbReference type="NCBI Taxonomy" id="662880"/>
    <lineage>
        <taxon>Bacteria</taxon>
        <taxon>Thermotogati</taxon>
        <taxon>Deinococcota</taxon>
        <taxon>Deinococci</taxon>
        <taxon>Deinococcales</taxon>
        <taxon>Deinococcaceae</taxon>
        <taxon>Deinococcus</taxon>
    </lineage>
</organism>
<keyword evidence="3" id="KW-1185">Reference proteome</keyword>
<dbReference type="EMBL" id="JACHFL010000014">
    <property type="protein sequence ID" value="MBB5364949.1"/>
    <property type="molecule type" value="Genomic_DNA"/>
</dbReference>
<dbReference type="RefSeq" id="WP_184136013.1">
    <property type="nucleotide sequence ID" value="NZ_JACHFL010000014.1"/>
</dbReference>
<evidence type="ECO:0000259" key="1">
    <source>
        <dbReference type="Pfam" id="PF12867"/>
    </source>
</evidence>